<dbReference type="GO" id="GO:0005201">
    <property type="term" value="F:extracellular matrix structural constituent"/>
    <property type="evidence" value="ECO:0007669"/>
    <property type="project" value="InterPro"/>
</dbReference>
<dbReference type="NCBIfam" id="NF040941">
    <property type="entry name" value="GGGWT_bact"/>
    <property type="match status" value="1"/>
</dbReference>
<name>A0A4E0RAU9_9GAMM</name>
<keyword evidence="5" id="KW-0106">Calcium</keyword>
<evidence type="ECO:0000313" key="10">
    <source>
        <dbReference type="EMBL" id="TGN99746.1"/>
    </source>
</evidence>
<dbReference type="GO" id="GO:0070492">
    <property type="term" value="F:oligosaccharide binding"/>
    <property type="evidence" value="ECO:0007669"/>
    <property type="project" value="TreeGrafter"/>
</dbReference>
<feature type="domain" description="Fibrillar collagen NC1" evidence="9">
    <location>
        <begin position="52"/>
        <end position="136"/>
    </location>
</feature>
<dbReference type="Pfam" id="PF00147">
    <property type="entry name" value="Fibrinogen_C"/>
    <property type="match status" value="1"/>
</dbReference>
<evidence type="ECO:0000259" key="9">
    <source>
        <dbReference type="PROSITE" id="PS51461"/>
    </source>
</evidence>
<evidence type="ECO:0000256" key="1">
    <source>
        <dbReference type="ARBA" id="ARBA00004613"/>
    </source>
</evidence>
<dbReference type="InterPro" id="IPR002181">
    <property type="entry name" value="Fibrinogen_a/b/g_C_dom"/>
</dbReference>
<dbReference type="InterPro" id="IPR036056">
    <property type="entry name" value="Fibrinogen-like_C"/>
</dbReference>
<dbReference type="PANTHER" id="PTHR16146:SF46">
    <property type="entry name" value="INTELECTIN-1A-RELATED"/>
    <property type="match status" value="1"/>
</dbReference>
<dbReference type="Proteomes" id="UP000030428">
    <property type="component" value="Unassembled WGS sequence"/>
</dbReference>
<sequence>MKEKLILVMSLFLGLITNVFGTENCHATYSLDGTLHIPCVDVPGPFGTVQVYKADMKIVPLTEPFQFIVTAVAPVEDKPTTKSCRGIKENAPSSEDGIYKIDPEGGNEPFEVYCDMTTEGGGWTVIAKSTTPRTQW</sequence>
<keyword evidence="2" id="KW-0964">Secreted</keyword>
<organism evidence="10 11">
    <name type="scientific">Candidatus Thiomargarita nelsonii</name>
    <dbReference type="NCBI Taxonomy" id="1003181"/>
    <lineage>
        <taxon>Bacteria</taxon>
        <taxon>Pseudomonadati</taxon>
        <taxon>Pseudomonadota</taxon>
        <taxon>Gammaproteobacteria</taxon>
        <taxon>Thiotrichales</taxon>
        <taxon>Thiotrichaceae</taxon>
        <taxon>Thiomargarita</taxon>
    </lineage>
</organism>
<evidence type="ECO:0000313" key="11">
    <source>
        <dbReference type="Proteomes" id="UP000030428"/>
    </source>
</evidence>
<dbReference type="InterPro" id="IPR000885">
    <property type="entry name" value="Fib_collagen_C"/>
</dbReference>
<keyword evidence="3" id="KW-0479">Metal-binding</keyword>
<dbReference type="InterPro" id="IPR014716">
    <property type="entry name" value="Fibrinogen_a/b/g_C_1"/>
</dbReference>
<dbReference type="AlphaFoldDB" id="A0A4E0RAU9"/>
<evidence type="ECO:0000256" key="2">
    <source>
        <dbReference type="ARBA" id="ARBA00022525"/>
    </source>
</evidence>
<reference evidence="10 11" key="1">
    <citation type="journal article" date="2016" name="Front. Microbiol.">
        <title>Single-Cell (Meta-)Genomics of a Dimorphic Candidatus Thiomargarita nelsonii Reveals Genomic Plasticity.</title>
        <authorList>
            <person name="Flood B.E."/>
            <person name="Fliss P."/>
            <person name="Jones D.S."/>
            <person name="Dick G.J."/>
            <person name="Jain S."/>
            <person name="Kaster A.K."/>
            <person name="Winkel M."/>
            <person name="Mussmann M."/>
            <person name="Bailey J."/>
        </authorList>
    </citation>
    <scope>NUCLEOTIDE SEQUENCE [LARGE SCALE GENOMIC DNA]</scope>
    <source>
        <strain evidence="10">Hydrate Ridge</strain>
    </source>
</reference>
<keyword evidence="11" id="KW-1185">Reference proteome</keyword>
<dbReference type="GO" id="GO:0046872">
    <property type="term" value="F:metal ion binding"/>
    <property type="evidence" value="ECO:0007669"/>
    <property type="project" value="UniProtKB-KW"/>
</dbReference>
<evidence type="ECO:0000256" key="5">
    <source>
        <dbReference type="ARBA" id="ARBA00022837"/>
    </source>
</evidence>
<proteinExistence type="predicted"/>
<feature type="domain" description="Fibrinogen C-terminal" evidence="8">
    <location>
        <begin position="75"/>
        <end position="136"/>
    </location>
</feature>
<evidence type="ECO:0000259" key="8">
    <source>
        <dbReference type="PROSITE" id="PS51406"/>
    </source>
</evidence>
<dbReference type="EMBL" id="JSZA02000375">
    <property type="protein sequence ID" value="TGN99746.1"/>
    <property type="molecule type" value="Genomic_DNA"/>
</dbReference>
<dbReference type="PANTHER" id="PTHR16146">
    <property type="entry name" value="INTELECTIN"/>
    <property type="match status" value="1"/>
</dbReference>
<dbReference type="GO" id="GO:0005615">
    <property type="term" value="C:extracellular space"/>
    <property type="evidence" value="ECO:0007669"/>
    <property type="project" value="TreeGrafter"/>
</dbReference>
<evidence type="ECO:0000256" key="7">
    <source>
        <dbReference type="SAM" id="MobiDB-lite"/>
    </source>
</evidence>
<accession>A0A4E0RAU9</accession>
<evidence type="ECO:0000256" key="6">
    <source>
        <dbReference type="ARBA" id="ARBA00023157"/>
    </source>
</evidence>
<comment type="subcellular location">
    <subcellularLocation>
        <location evidence="1">Secreted</location>
    </subcellularLocation>
</comment>
<dbReference type="PROSITE" id="PS51461">
    <property type="entry name" value="NC1_FIB"/>
    <property type="match status" value="1"/>
</dbReference>
<comment type="caution">
    <text evidence="10">The sequence shown here is derived from an EMBL/GenBank/DDBJ whole genome shotgun (WGS) entry which is preliminary data.</text>
</comment>
<gene>
    <name evidence="10" type="ORF">PN36_34030</name>
</gene>
<keyword evidence="6" id="KW-1015">Disulfide bond</keyword>
<protein>
    <recommendedName>
        <fullName evidence="12">Fibrinogen C-terminal domain-containing protein</fullName>
    </recommendedName>
</protein>
<dbReference type="Gene3D" id="3.90.215.10">
    <property type="entry name" value="Gamma Fibrinogen, chain A, domain 1"/>
    <property type="match status" value="1"/>
</dbReference>
<dbReference type="PROSITE" id="PS51406">
    <property type="entry name" value="FIBRINOGEN_C_2"/>
    <property type="match status" value="1"/>
</dbReference>
<evidence type="ECO:0000256" key="3">
    <source>
        <dbReference type="ARBA" id="ARBA00022723"/>
    </source>
</evidence>
<evidence type="ECO:0008006" key="12">
    <source>
        <dbReference type="Google" id="ProtNLM"/>
    </source>
</evidence>
<evidence type="ECO:0000256" key="4">
    <source>
        <dbReference type="ARBA" id="ARBA00022734"/>
    </source>
</evidence>
<dbReference type="SUPFAM" id="SSF56496">
    <property type="entry name" value="Fibrinogen C-terminal domain-like"/>
    <property type="match status" value="1"/>
</dbReference>
<keyword evidence="4" id="KW-0430">Lectin</keyword>
<feature type="region of interest" description="Disordered" evidence="7">
    <location>
        <begin position="80"/>
        <end position="100"/>
    </location>
</feature>